<evidence type="ECO:0000313" key="2">
    <source>
        <dbReference type="Proteomes" id="UP001190700"/>
    </source>
</evidence>
<reference evidence="1 2" key="1">
    <citation type="journal article" date="2015" name="Genome Biol. Evol.">
        <title>Comparative Genomics of a Bacterivorous Green Alga Reveals Evolutionary Causalities and Consequences of Phago-Mixotrophic Mode of Nutrition.</title>
        <authorList>
            <person name="Burns J.A."/>
            <person name="Paasch A."/>
            <person name="Narechania A."/>
            <person name="Kim E."/>
        </authorList>
    </citation>
    <scope>NUCLEOTIDE SEQUENCE [LARGE SCALE GENOMIC DNA]</scope>
    <source>
        <strain evidence="1 2">PLY_AMNH</strain>
    </source>
</reference>
<proteinExistence type="predicted"/>
<comment type="caution">
    <text evidence="1">The sequence shown here is derived from an EMBL/GenBank/DDBJ whole genome shotgun (WGS) entry which is preliminary data.</text>
</comment>
<dbReference type="EMBL" id="LGRX02021037">
    <property type="protein sequence ID" value="KAK3257092.1"/>
    <property type="molecule type" value="Genomic_DNA"/>
</dbReference>
<name>A0AAE0FC89_9CHLO</name>
<accession>A0AAE0FC89</accession>
<protein>
    <submittedName>
        <fullName evidence="1">Uncharacterized protein</fullName>
    </submittedName>
</protein>
<dbReference type="AlphaFoldDB" id="A0AAE0FC89"/>
<evidence type="ECO:0000313" key="1">
    <source>
        <dbReference type="EMBL" id="KAK3257092.1"/>
    </source>
</evidence>
<dbReference type="Proteomes" id="UP001190700">
    <property type="component" value="Unassembled WGS sequence"/>
</dbReference>
<gene>
    <name evidence="1" type="ORF">CYMTET_33809</name>
</gene>
<organism evidence="1 2">
    <name type="scientific">Cymbomonas tetramitiformis</name>
    <dbReference type="NCBI Taxonomy" id="36881"/>
    <lineage>
        <taxon>Eukaryota</taxon>
        <taxon>Viridiplantae</taxon>
        <taxon>Chlorophyta</taxon>
        <taxon>Pyramimonadophyceae</taxon>
        <taxon>Pyramimonadales</taxon>
        <taxon>Pyramimonadaceae</taxon>
        <taxon>Cymbomonas</taxon>
    </lineage>
</organism>
<sequence>MAELNARSREAARRPLLRSDRARARGAGRLIVRAAQVFWRVLVLLCPEPGEGEEAAQHEEGRVSSDVERRSAILDDVGTNSAGVVSGSDDHDCLEAQTQQLLDKTLSAL</sequence>
<keyword evidence="2" id="KW-1185">Reference proteome</keyword>